<proteinExistence type="predicted"/>
<organism evidence="2 6">
    <name type="scientific">Ficus carica</name>
    <name type="common">Common fig</name>
    <dbReference type="NCBI Taxonomy" id="3494"/>
    <lineage>
        <taxon>Eukaryota</taxon>
        <taxon>Viridiplantae</taxon>
        <taxon>Streptophyta</taxon>
        <taxon>Embryophyta</taxon>
        <taxon>Tracheophyta</taxon>
        <taxon>Spermatophyta</taxon>
        <taxon>Magnoliopsida</taxon>
        <taxon>eudicotyledons</taxon>
        <taxon>Gunneridae</taxon>
        <taxon>Pentapetalae</taxon>
        <taxon>rosids</taxon>
        <taxon>fabids</taxon>
        <taxon>Rosales</taxon>
        <taxon>Moraceae</taxon>
        <taxon>Ficeae</taxon>
        <taxon>Ficus</taxon>
    </lineage>
</organism>
<dbReference type="EMBL" id="BTGU01000445">
    <property type="protein sequence ID" value="GMN67401.1"/>
    <property type="molecule type" value="Genomic_DNA"/>
</dbReference>
<reference evidence="2" key="1">
    <citation type="submission" date="2023-07" db="EMBL/GenBank/DDBJ databases">
        <title>draft genome sequence of fig (Ficus carica).</title>
        <authorList>
            <person name="Takahashi T."/>
            <person name="Nishimura K."/>
        </authorList>
    </citation>
    <scope>NUCLEOTIDE SEQUENCE</scope>
</reference>
<feature type="region of interest" description="Disordered" evidence="1">
    <location>
        <begin position="83"/>
        <end position="110"/>
    </location>
</feature>
<name>A0AA88E5A7_FICCA</name>
<dbReference type="Proteomes" id="UP001187192">
    <property type="component" value="Unassembled WGS sequence"/>
</dbReference>
<feature type="compositionally biased region" description="Basic and acidic residues" evidence="1">
    <location>
        <begin position="83"/>
        <end position="97"/>
    </location>
</feature>
<evidence type="ECO:0000313" key="2">
    <source>
        <dbReference type="EMBL" id="GMN67393.1"/>
    </source>
</evidence>
<protein>
    <submittedName>
        <fullName evidence="2">Uncharacterized protein</fullName>
    </submittedName>
</protein>
<feature type="compositionally biased region" description="Gly residues" evidence="1">
    <location>
        <begin position="101"/>
        <end position="110"/>
    </location>
</feature>
<dbReference type="EMBL" id="BTGU01000443">
    <property type="protein sequence ID" value="GMN67393.1"/>
    <property type="molecule type" value="Genomic_DNA"/>
</dbReference>
<accession>A0AA88E5A7</accession>
<keyword evidence="6" id="KW-1185">Reference proteome</keyword>
<gene>
    <name evidence="2" type="ORF">TIFTF001_036455</name>
    <name evidence="3" type="ORF">TIFTF001_036458</name>
    <name evidence="4" type="ORF">TIFTF001_036463</name>
    <name evidence="5" type="ORF">TIFTF001_036466</name>
</gene>
<evidence type="ECO:0000313" key="3">
    <source>
        <dbReference type="EMBL" id="GMN67400.1"/>
    </source>
</evidence>
<dbReference type="EMBL" id="BTGU01000446">
    <property type="protein sequence ID" value="GMN67408.1"/>
    <property type="molecule type" value="Genomic_DNA"/>
</dbReference>
<dbReference type="EMBL" id="BTGU01000444">
    <property type="protein sequence ID" value="GMN67400.1"/>
    <property type="molecule type" value="Genomic_DNA"/>
</dbReference>
<evidence type="ECO:0000313" key="5">
    <source>
        <dbReference type="EMBL" id="GMN67408.1"/>
    </source>
</evidence>
<dbReference type="AlphaFoldDB" id="A0AA88E5A7"/>
<evidence type="ECO:0000256" key="1">
    <source>
        <dbReference type="SAM" id="MobiDB-lite"/>
    </source>
</evidence>
<sequence length="110" mass="11683">MLLSMAGLGSICNQLPAFTSTSMGFSAAQTAAISFGRYPSESKNLLNPMSAAAAAAISSQTPPMCKSSRWLPVFVAIMEGQLQREEERDREREEVQKVAEGAGGGGTLWI</sequence>
<evidence type="ECO:0000313" key="6">
    <source>
        <dbReference type="Proteomes" id="UP001187192"/>
    </source>
</evidence>
<evidence type="ECO:0000313" key="4">
    <source>
        <dbReference type="EMBL" id="GMN67401.1"/>
    </source>
</evidence>
<comment type="caution">
    <text evidence="2">The sequence shown here is derived from an EMBL/GenBank/DDBJ whole genome shotgun (WGS) entry which is preliminary data.</text>
</comment>